<organism evidence="4 5">
    <name type="scientific">Mycena alexandri</name>
    <dbReference type="NCBI Taxonomy" id="1745969"/>
    <lineage>
        <taxon>Eukaryota</taxon>
        <taxon>Fungi</taxon>
        <taxon>Dikarya</taxon>
        <taxon>Basidiomycota</taxon>
        <taxon>Agaricomycotina</taxon>
        <taxon>Agaricomycetes</taxon>
        <taxon>Agaricomycetidae</taxon>
        <taxon>Agaricales</taxon>
        <taxon>Marasmiineae</taxon>
        <taxon>Mycenaceae</taxon>
        <taxon>Mycena</taxon>
    </lineage>
</organism>
<feature type="region of interest" description="Disordered" evidence="1">
    <location>
        <begin position="474"/>
        <end position="528"/>
    </location>
</feature>
<comment type="caution">
    <text evidence="4">The sequence shown here is derived from an EMBL/GenBank/DDBJ whole genome shotgun (WGS) entry which is preliminary data.</text>
</comment>
<feature type="chain" id="PRO_5042109255" evidence="3">
    <location>
        <begin position="24"/>
        <end position="528"/>
    </location>
</feature>
<dbReference type="EMBL" id="JARJCM010000077">
    <property type="protein sequence ID" value="KAJ7031918.1"/>
    <property type="molecule type" value="Genomic_DNA"/>
</dbReference>
<keyword evidence="2" id="KW-1133">Transmembrane helix</keyword>
<evidence type="ECO:0000313" key="4">
    <source>
        <dbReference type="EMBL" id="KAJ7031918.1"/>
    </source>
</evidence>
<gene>
    <name evidence="4" type="ORF">C8F04DRAFT_1108613</name>
</gene>
<reference evidence="4" key="1">
    <citation type="submission" date="2023-03" db="EMBL/GenBank/DDBJ databases">
        <title>Massive genome expansion in bonnet fungi (Mycena s.s.) driven by repeated elements and novel gene families across ecological guilds.</title>
        <authorList>
            <consortium name="Lawrence Berkeley National Laboratory"/>
            <person name="Harder C.B."/>
            <person name="Miyauchi S."/>
            <person name="Viragh M."/>
            <person name="Kuo A."/>
            <person name="Thoen E."/>
            <person name="Andreopoulos B."/>
            <person name="Lu D."/>
            <person name="Skrede I."/>
            <person name="Drula E."/>
            <person name="Henrissat B."/>
            <person name="Morin E."/>
            <person name="Kohler A."/>
            <person name="Barry K."/>
            <person name="LaButti K."/>
            <person name="Morin E."/>
            <person name="Salamov A."/>
            <person name="Lipzen A."/>
            <person name="Mereny Z."/>
            <person name="Hegedus B."/>
            <person name="Baldrian P."/>
            <person name="Stursova M."/>
            <person name="Weitz H."/>
            <person name="Taylor A."/>
            <person name="Grigoriev I.V."/>
            <person name="Nagy L.G."/>
            <person name="Martin F."/>
            <person name="Kauserud H."/>
        </authorList>
    </citation>
    <scope>NUCLEOTIDE SEQUENCE</scope>
    <source>
        <strain evidence="4">CBHHK200</strain>
    </source>
</reference>
<keyword evidence="2" id="KW-0472">Membrane</keyword>
<dbReference type="Gene3D" id="2.60.120.260">
    <property type="entry name" value="Galactose-binding domain-like"/>
    <property type="match status" value="2"/>
</dbReference>
<accession>A0AAD6SQ76</accession>
<keyword evidence="5" id="KW-1185">Reference proteome</keyword>
<dbReference type="Proteomes" id="UP001218188">
    <property type="component" value="Unassembled WGS sequence"/>
</dbReference>
<feature type="compositionally biased region" description="Polar residues" evidence="1">
    <location>
        <begin position="500"/>
        <end position="512"/>
    </location>
</feature>
<evidence type="ECO:0000256" key="2">
    <source>
        <dbReference type="SAM" id="Phobius"/>
    </source>
</evidence>
<name>A0AAD6SQ76_9AGAR</name>
<feature type="signal peptide" evidence="3">
    <location>
        <begin position="1"/>
        <end position="23"/>
    </location>
</feature>
<evidence type="ECO:0000313" key="5">
    <source>
        <dbReference type="Proteomes" id="UP001218188"/>
    </source>
</evidence>
<keyword evidence="3" id="KW-0732">Signal</keyword>
<feature type="compositionally biased region" description="Basic and acidic residues" evidence="1">
    <location>
        <begin position="475"/>
        <end position="485"/>
    </location>
</feature>
<feature type="transmembrane region" description="Helical" evidence="2">
    <location>
        <begin position="407"/>
        <end position="430"/>
    </location>
</feature>
<evidence type="ECO:0000256" key="3">
    <source>
        <dbReference type="SAM" id="SignalP"/>
    </source>
</evidence>
<sequence>MIGPSIFIFFAFFLYPFIIHVDASPVSRPIRSAIVRRDTSPLTAASWIWTANSTSAGNVAFLKNITAPSGKTASHALVSMTAVANWTLWINGQPIGGSGSNEDQWTSAHVLRATLNASVNTFSILVNGSQSTTPPPGLLVAIQVSFSDSTNSTFLSDSSWLAASTNIPSDFPLPSNLSPFAPATAAAPYGSGPWGQGVSLPAPDPNPVSLKSSSWIWSTANASLAASAGTVGFRKTFATPVGKRAQSVTILLSADNNFKLYLNGQYVGAPPGSGFWQYAQQFTVDVNATLNAFTVIAQNFPSTREAPQSPAGFIAAIRVLYADNTSDIIATDSSWLSGGFISLDNFFSTDDARLSPSFVLGPMGMEPWRQLSGISDALSAASVPSAPFTPEAPASSGSNNRLASRSVLVGIILTVVVAVLVVVLLAILFMRRRRRNSQAKKNNDLEVVTPTPFWGWGFSVVRADALQRSPFAGKAGRDKVTRTLEDSEAPPPSYAAADSEQPSPSQSVSIPTGSGGNSGGEKSDPRKF</sequence>
<evidence type="ECO:0000256" key="1">
    <source>
        <dbReference type="SAM" id="MobiDB-lite"/>
    </source>
</evidence>
<proteinExistence type="predicted"/>
<keyword evidence="2" id="KW-0812">Transmembrane</keyword>
<protein>
    <submittedName>
        <fullName evidence="4">Uncharacterized protein</fullName>
    </submittedName>
</protein>
<dbReference type="AlphaFoldDB" id="A0AAD6SQ76"/>